<dbReference type="EMBL" id="BAAARV010000027">
    <property type="protein sequence ID" value="GAA2348482.1"/>
    <property type="molecule type" value="Genomic_DNA"/>
</dbReference>
<comment type="caution">
    <text evidence="3">The sequence shown here is derived from an EMBL/GenBank/DDBJ whole genome shotgun (WGS) entry which is preliminary data.</text>
</comment>
<feature type="region of interest" description="Disordered" evidence="1">
    <location>
        <begin position="50"/>
        <end position="73"/>
    </location>
</feature>
<evidence type="ECO:0000313" key="4">
    <source>
        <dbReference type="Proteomes" id="UP001501444"/>
    </source>
</evidence>
<keyword evidence="2" id="KW-1133">Transmembrane helix</keyword>
<protein>
    <submittedName>
        <fullName evidence="3">Uncharacterized protein</fullName>
    </submittedName>
</protein>
<organism evidence="3 4">
    <name type="scientific">Dactylosporangium salmoneum</name>
    <dbReference type="NCBI Taxonomy" id="53361"/>
    <lineage>
        <taxon>Bacteria</taxon>
        <taxon>Bacillati</taxon>
        <taxon>Actinomycetota</taxon>
        <taxon>Actinomycetes</taxon>
        <taxon>Micromonosporales</taxon>
        <taxon>Micromonosporaceae</taxon>
        <taxon>Dactylosporangium</taxon>
    </lineage>
</organism>
<sequence length="73" mass="8113">MLIAATAILTLALMQYYVFHRPFVVILAFMVSVFGPMVLFRCLDEAAQRRRTRAQQAPTGEDRDTSGGQGNPP</sequence>
<keyword evidence="2" id="KW-0812">Transmembrane</keyword>
<proteinExistence type="predicted"/>
<gene>
    <name evidence="3" type="ORF">GCM10010170_036980</name>
</gene>
<evidence type="ECO:0000313" key="3">
    <source>
        <dbReference type="EMBL" id="GAA2348482.1"/>
    </source>
</evidence>
<evidence type="ECO:0000256" key="2">
    <source>
        <dbReference type="SAM" id="Phobius"/>
    </source>
</evidence>
<keyword evidence="2" id="KW-0472">Membrane</keyword>
<accession>A0ABP5TAG5</accession>
<feature type="transmembrane region" description="Helical" evidence="2">
    <location>
        <begin position="24"/>
        <end position="43"/>
    </location>
</feature>
<keyword evidence="4" id="KW-1185">Reference proteome</keyword>
<dbReference type="Proteomes" id="UP001501444">
    <property type="component" value="Unassembled WGS sequence"/>
</dbReference>
<reference evidence="4" key="1">
    <citation type="journal article" date="2019" name="Int. J. Syst. Evol. Microbiol.">
        <title>The Global Catalogue of Microorganisms (GCM) 10K type strain sequencing project: providing services to taxonomists for standard genome sequencing and annotation.</title>
        <authorList>
            <consortium name="The Broad Institute Genomics Platform"/>
            <consortium name="The Broad Institute Genome Sequencing Center for Infectious Disease"/>
            <person name="Wu L."/>
            <person name="Ma J."/>
        </authorList>
    </citation>
    <scope>NUCLEOTIDE SEQUENCE [LARGE SCALE GENOMIC DNA]</scope>
    <source>
        <strain evidence="4">JCM 3272</strain>
    </source>
</reference>
<name>A0ABP5TAG5_9ACTN</name>
<evidence type="ECO:0000256" key="1">
    <source>
        <dbReference type="SAM" id="MobiDB-lite"/>
    </source>
</evidence>